<dbReference type="EMBL" id="MHIB01000031">
    <property type="protein sequence ID" value="OGY43683.1"/>
    <property type="molecule type" value="Genomic_DNA"/>
</dbReference>
<keyword evidence="2 7" id="KW-0699">rRNA-binding</keyword>
<dbReference type="GO" id="GO:0006412">
    <property type="term" value="P:translation"/>
    <property type="evidence" value="ECO:0007669"/>
    <property type="project" value="UniProtKB-UniRule"/>
</dbReference>
<comment type="function">
    <text evidence="7">With S5 and S12 plays an important role in translational accuracy.</text>
</comment>
<dbReference type="GO" id="GO:0019843">
    <property type="term" value="F:rRNA binding"/>
    <property type="evidence" value="ECO:0007669"/>
    <property type="project" value="UniProtKB-UniRule"/>
</dbReference>
<evidence type="ECO:0000256" key="3">
    <source>
        <dbReference type="ARBA" id="ARBA00022884"/>
    </source>
</evidence>
<evidence type="ECO:0000313" key="11">
    <source>
        <dbReference type="EMBL" id="OGY43683.1"/>
    </source>
</evidence>
<sequence>MKRNSHKACRRYGIKLCQSNKCPVQRRNYPPGVHGPKGTRRLTEYGTQLAEKQKAKIVYGLRERPFRNYYLKAIKQTGDTGLILQQLLEMRLDNAIFRLGFAKTRAAARQMVSHNFFLINGKTVNIPSCQLKIKDEITIKPTKTNKKVFLGLEEKQTKQKLPSWLNLDTATKTAKVMTKPSVDDFEHLFNPRLIVEYYSK</sequence>
<evidence type="ECO:0000259" key="10">
    <source>
        <dbReference type="SMART" id="SM01390"/>
    </source>
</evidence>
<dbReference type="SUPFAM" id="SSF55174">
    <property type="entry name" value="Alpha-L RNA-binding motif"/>
    <property type="match status" value="1"/>
</dbReference>
<dbReference type="NCBIfam" id="NF003717">
    <property type="entry name" value="PRK05327.1"/>
    <property type="match status" value="1"/>
</dbReference>
<dbReference type="PROSITE" id="PS00632">
    <property type="entry name" value="RIBOSOMAL_S4"/>
    <property type="match status" value="1"/>
</dbReference>
<reference evidence="11 12" key="1">
    <citation type="journal article" date="2016" name="Nat. Commun.">
        <title>Thousands of microbial genomes shed light on interconnected biogeochemical processes in an aquifer system.</title>
        <authorList>
            <person name="Anantharaman K."/>
            <person name="Brown C.T."/>
            <person name="Hug L.A."/>
            <person name="Sharon I."/>
            <person name="Castelle C.J."/>
            <person name="Probst A.J."/>
            <person name="Thomas B.C."/>
            <person name="Singh A."/>
            <person name="Wilkins M.J."/>
            <person name="Karaoz U."/>
            <person name="Brodie E.L."/>
            <person name="Williams K.H."/>
            <person name="Hubbard S.S."/>
            <person name="Banfield J.F."/>
        </authorList>
    </citation>
    <scope>NUCLEOTIDE SEQUENCE [LARGE SCALE GENOMIC DNA]</scope>
</reference>
<accession>A0A1G1XUE3</accession>
<dbReference type="CDD" id="cd00165">
    <property type="entry name" value="S4"/>
    <property type="match status" value="1"/>
</dbReference>
<evidence type="ECO:0000259" key="9">
    <source>
        <dbReference type="SMART" id="SM00363"/>
    </source>
</evidence>
<evidence type="ECO:0000256" key="2">
    <source>
        <dbReference type="ARBA" id="ARBA00022730"/>
    </source>
</evidence>
<dbReference type="InterPro" id="IPR018079">
    <property type="entry name" value="Ribosomal_uS4_CS"/>
</dbReference>
<dbReference type="HAMAP" id="MF_01306_B">
    <property type="entry name" value="Ribosomal_uS4_B"/>
    <property type="match status" value="1"/>
</dbReference>
<dbReference type="InterPro" id="IPR002942">
    <property type="entry name" value="S4_RNA-bd"/>
</dbReference>
<evidence type="ECO:0000256" key="1">
    <source>
        <dbReference type="ARBA" id="ARBA00007465"/>
    </source>
</evidence>
<dbReference type="PANTHER" id="PTHR11831:SF4">
    <property type="entry name" value="SMALL RIBOSOMAL SUBUNIT PROTEIN US4M"/>
    <property type="match status" value="1"/>
</dbReference>
<dbReference type="SMART" id="SM00363">
    <property type="entry name" value="S4"/>
    <property type="match status" value="1"/>
</dbReference>
<dbReference type="Gene3D" id="3.10.290.10">
    <property type="entry name" value="RNA-binding S4 domain"/>
    <property type="match status" value="1"/>
</dbReference>
<evidence type="ECO:0000256" key="8">
    <source>
        <dbReference type="RuleBase" id="RU003699"/>
    </source>
</evidence>
<evidence type="ECO:0000256" key="5">
    <source>
        <dbReference type="ARBA" id="ARBA00023274"/>
    </source>
</evidence>
<dbReference type="STRING" id="1797532.A2729_03255"/>
<feature type="domain" description="RNA-binding S4" evidence="9">
    <location>
        <begin position="90"/>
        <end position="156"/>
    </location>
</feature>
<feature type="domain" description="Small ribosomal subunit protein uS4 N-terminal" evidence="10">
    <location>
        <begin position="3"/>
        <end position="89"/>
    </location>
</feature>
<evidence type="ECO:0000313" key="12">
    <source>
        <dbReference type="Proteomes" id="UP000178930"/>
    </source>
</evidence>
<dbReference type="PANTHER" id="PTHR11831">
    <property type="entry name" value="30S 40S RIBOSOMAL PROTEIN"/>
    <property type="match status" value="1"/>
</dbReference>
<comment type="subunit">
    <text evidence="7">Part of the 30S ribosomal subunit. Contacts protein S5. The interaction surface between S4 and S5 is involved in control of translational fidelity.</text>
</comment>
<dbReference type="InterPro" id="IPR001912">
    <property type="entry name" value="Ribosomal_uS4_N"/>
</dbReference>
<protein>
    <recommendedName>
        <fullName evidence="6 7">Small ribosomal subunit protein uS4</fullName>
    </recommendedName>
</protein>
<dbReference type="Pfam" id="PF00163">
    <property type="entry name" value="Ribosomal_S4"/>
    <property type="match status" value="1"/>
</dbReference>
<keyword evidence="4 7" id="KW-0689">Ribosomal protein</keyword>
<dbReference type="Pfam" id="PF01479">
    <property type="entry name" value="S4"/>
    <property type="match status" value="1"/>
</dbReference>
<organism evidence="11 12">
    <name type="scientific">Candidatus Buchananbacteria bacterium RIFCSPHIGHO2_01_FULL_39_14</name>
    <dbReference type="NCBI Taxonomy" id="1797532"/>
    <lineage>
        <taxon>Bacteria</taxon>
        <taxon>Candidatus Buchananiibacteriota</taxon>
    </lineage>
</organism>
<evidence type="ECO:0000256" key="7">
    <source>
        <dbReference type="HAMAP-Rule" id="MF_01306"/>
    </source>
</evidence>
<proteinExistence type="inferred from homology"/>
<dbReference type="InterPro" id="IPR036986">
    <property type="entry name" value="S4_RNA-bd_sf"/>
</dbReference>
<dbReference type="Proteomes" id="UP000178930">
    <property type="component" value="Unassembled WGS sequence"/>
</dbReference>
<dbReference type="PROSITE" id="PS50889">
    <property type="entry name" value="S4"/>
    <property type="match status" value="1"/>
</dbReference>
<dbReference type="AlphaFoldDB" id="A0A1G1XUE3"/>
<dbReference type="SMART" id="SM01390">
    <property type="entry name" value="Ribosomal_S4"/>
    <property type="match status" value="1"/>
</dbReference>
<dbReference type="GO" id="GO:0015935">
    <property type="term" value="C:small ribosomal subunit"/>
    <property type="evidence" value="ECO:0007669"/>
    <property type="project" value="InterPro"/>
</dbReference>
<comment type="function">
    <text evidence="7">One of the primary rRNA binding proteins, it binds directly to 16S rRNA where it nucleates assembly of the body of the 30S subunit.</text>
</comment>
<dbReference type="InterPro" id="IPR005709">
    <property type="entry name" value="Ribosomal_uS4_bac-type"/>
</dbReference>
<dbReference type="InterPro" id="IPR022801">
    <property type="entry name" value="Ribosomal_uS4"/>
</dbReference>
<evidence type="ECO:0000256" key="6">
    <source>
        <dbReference type="ARBA" id="ARBA00035254"/>
    </source>
</evidence>
<comment type="caution">
    <text evidence="11">The sequence shown here is derived from an EMBL/GenBank/DDBJ whole genome shotgun (WGS) entry which is preliminary data.</text>
</comment>
<dbReference type="GO" id="GO:0042274">
    <property type="term" value="P:ribosomal small subunit biogenesis"/>
    <property type="evidence" value="ECO:0007669"/>
    <property type="project" value="TreeGrafter"/>
</dbReference>
<dbReference type="GO" id="GO:0003735">
    <property type="term" value="F:structural constituent of ribosome"/>
    <property type="evidence" value="ECO:0007669"/>
    <property type="project" value="InterPro"/>
</dbReference>
<name>A0A1G1XUE3_9BACT</name>
<dbReference type="NCBIfam" id="TIGR01017">
    <property type="entry name" value="rpsD_bact"/>
    <property type="match status" value="1"/>
</dbReference>
<comment type="similarity">
    <text evidence="1 7 8">Belongs to the universal ribosomal protein uS4 family.</text>
</comment>
<keyword evidence="5 7" id="KW-0687">Ribonucleoprotein</keyword>
<dbReference type="FunFam" id="3.10.290.10:FF:000001">
    <property type="entry name" value="30S ribosomal protein S4"/>
    <property type="match status" value="1"/>
</dbReference>
<gene>
    <name evidence="7" type="primary">rpsD</name>
    <name evidence="11" type="ORF">A2729_03255</name>
</gene>
<dbReference type="Gene3D" id="1.10.1050.10">
    <property type="entry name" value="Ribosomal Protein S4 Delta 41, Chain A, domain 1"/>
    <property type="match status" value="1"/>
</dbReference>
<keyword evidence="3 7" id="KW-0694">RNA-binding</keyword>
<evidence type="ECO:0000256" key="4">
    <source>
        <dbReference type="ARBA" id="ARBA00022980"/>
    </source>
</evidence>